<protein>
    <recommendedName>
        <fullName evidence="4">RRM domain-containing protein</fullName>
    </recommendedName>
</protein>
<dbReference type="InterPro" id="IPR012677">
    <property type="entry name" value="Nucleotide-bd_a/b_plait_sf"/>
</dbReference>
<proteinExistence type="predicted"/>
<dbReference type="PROSITE" id="PS50102">
    <property type="entry name" value="RRM"/>
    <property type="match status" value="1"/>
</dbReference>
<dbReference type="PANTHER" id="PTHR48027">
    <property type="entry name" value="HETEROGENEOUS NUCLEAR RIBONUCLEOPROTEIN 87F-RELATED"/>
    <property type="match status" value="1"/>
</dbReference>
<feature type="compositionally biased region" description="Gly residues" evidence="3">
    <location>
        <begin position="100"/>
        <end position="110"/>
    </location>
</feature>
<dbReference type="GO" id="GO:0003723">
    <property type="term" value="F:RNA binding"/>
    <property type="evidence" value="ECO:0007669"/>
    <property type="project" value="UniProtKB-UniRule"/>
</dbReference>
<dbReference type="SMART" id="SM00360">
    <property type="entry name" value="RRM"/>
    <property type="match status" value="1"/>
</dbReference>
<keyword evidence="1 2" id="KW-0694">RNA-binding</keyword>
<dbReference type="OrthoDB" id="439808at2759"/>
<dbReference type="InterPro" id="IPR052462">
    <property type="entry name" value="SLIRP/GR-RBP-like"/>
</dbReference>
<organism evidence="5 6">
    <name type="scientific">Paramicrosporidium saccamoebae</name>
    <dbReference type="NCBI Taxonomy" id="1246581"/>
    <lineage>
        <taxon>Eukaryota</taxon>
        <taxon>Fungi</taxon>
        <taxon>Fungi incertae sedis</taxon>
        <taxon>Cryptomycota</taxon>
        <taxon>Cryptomycota incertae sedis</taxon>
        <taxon>Paramicrosporidium</taxon>
    </lineage>
</organism>
<keyword evidence="6" id="KW-1185">Reference proteome</keyword>
<reference evidence="5 6" key="1">
    <citation type="submission" date="2016-10" db="EMBL/GenBank/DDBJ databases">
        <title>The genome of Paramicrosporidium saccamoebae is the missing link in understanding Cryptomycota and Microsporidia evolution.</title>
        <authorList>
            <person name="Quandt C.A."/>
            <person name="Beaudet D."/>
            <person name="Corsaro D."/>
            <person name="Michel R."/>
            <person name="Corradi N."/>
            <person name="James T."/>
        </authorList>
    </citation>
    <scope>NUCLEOTIDE SEQUENCE [LARGE SCALE GENOMIC DNA]</scope>
    <source>
        <strain evidence="5 6">KSL3</strain>
    </source>
</reference>
<feature type="region of interest" description="Disordered" evidence="3">
    <location>
        <begin position="74"/>
        <end position="124"/>
    </location>
</feature>
<evidence type="ECO:0000313" key="6">
    <source>
        <dbReference type="Proteomes" id="UP000240830"/>
    </source>
</evidence>
<sequence length="124" mass="13198">MAKLFVGGLAWATTDDSLRAAFEEFEVSDAVVLKDRETGRSRGFGFVTVSEAKADEAIAKWDNQELDGRRIRVQAAAAREGGDRRGGSGGYSRSGSDGYSRGGNGGGYSRDGGYSREGGYSRDN</sequence>
<dbReference type="SUPFAM" id="SSF54928">
    <property type="entry name" value="RNA-binding domain, RBD"/>
    <property type="match status" value="1"/>
</dbReference>
<dbReference type="Pfam" id="PF00076">
    <property type="entry name" value="RRM_1"/>
    <property type="match status" value="1"/>
</dbReference>
<dbReference type="InterPro" id="IPR035979">
    <property type="entry name" value="RBD_domain_sf"/>
</dbReference>
<dbReference type="STRING" id="1246581.A0A2H9TMS0"/>
<dbReference type="EMBL" id="MTSL01000093">
    <property type="protein sequence ID" value="PJF18950.1"/>
    <property type="molecule type" value="Genomic_DNA"/>
</dbReference>
<dbReference type="Proteomes" id="UP000240830">
    <property type="component" value="Unassembled WGS sequence"/>
</dbReference>
<evidence type="ECO:0000256" key="3">
    <source>
        <dbReference type="SAM" id="MobiDB-lite"/>
    </source>
</evidence>
<dbReference type="Gene3D" id="3.30.70.330">
    <property type="match status" value="1"/>
</dbReference>
<dbReference type="AlphaFoldDB" id="A0A2H9TMS0"/>
<comment type="caution">
    <text evidence="5">The sequence shown here is derived from an EMBL/GenBank/DDBJ whole genome shotgun (WGS) entry which is preliminary data.</text>
</comment>
<dbReference type="InterPro" id="IPR000504">
    <property type="entry name" value="RRM_dom"/>
</dbReference>
<evidence type="ECO:0000259" key="4">
    <source>
        <dbReference type="PROSITE" id="PS50102"/>
    </source>
</evidence>
<evidence type="ECO:0000313" key="5">
    <source>
        <dbReference type="EMBL" id="PJF18950.1"/>
    </source>
</evidence>
<gene>
    <name evidence="5" type="ORF">PSACC_01223</name>
</gene>
<evidence type="ECO:0000256" key="1">
    <source>
        <dbReference type="ARBA" id="ARBA00022884"/>
    </source>
</evidence>
<name>A0A2H9TMS0_9FUNG</name>
<evidence type="ECO:0000256" key="2">
    <source>
        <dbReference type="PROSITE-ProRule" id="PRU00176"/>
    </source>
</evidence>
<feature type="domain" description="RRM" evidence="4">
    <location>
        <begin position="2"/>
        <end position="78"/>
    </location>
</feature>
<accession>A0A2H9TMS0</accession>